<evidence type="ECO:0000256" key="2">
    <source>
        <dbReference type="ARBA" id="ARBA00008872"/>
    </source>
</evidence>
<dbReference type="InterPro" id="IPR022653">
    <property type="entry name" value="De-COase2_pyr-phos_BS"/>
</dbReference>
<evidence type="ECO:0000256" key="3">
    <source>
        <dbReference type="ARBA" id="ARBA00022898"/>
    </source>
</evidence>
<keyword evidence="11" id="KW-1185">Reference proteome</keyword>
<feature type="domain" description="Orn/DAP/Arg decarboxylase 2 N-terminal" evidence="9">
    <location>
        <begin position="41"/>
        <end position="262"/>
    </location>
</feature>
<dbReference type="InterPro" id="IPR009006">
    <property type="entry name" value="Ala_racemase/Decarboxylase_C"/>
</dbReference>
<reference evidence="10 11" key="1">
    <citation type="submission" date="2018-03" db="EMBL/GenBank/DDBJ databases">
        <title>Genomic Encyclopedia of Archaeal and Bacterial Type Strains, Phase II (KMG-II): from individual species to whole genera.</title>
        <authorList>
            <person name="Goeker M."/>
        </authorList>
    </citation>
    <scope>NUCLEOTIDE SEQUENCE [LARGE SCALE GENOMIC DNA]</scope>
    <source>
        <strain evidence="10 11">DSM 29328</strain>
    </source>
</reference>
<dbReference type="InterPro" id="IPR029066">
    <property type="entry name" value="PLP-binding_barrel"/>
</dbReference>
<keyword evidence="3 8" id="KW-0663">Pyridoxal phosphate</keyword>
<dbReference type="InterPro" id="IPR022657">
    <property type="entry name" value="De-COase2_CS"/>
</dbReference>
<dbReference type="RefSeq" id="WP_106204383.1">
    <property type="nucleotide sequence ID" value="NZ_PVTD01000002.1"/>
</dbReference>
<evidence type="ECO:0000256" key="8">
    <source>
        <dbReference type="PIRSR" id="PIRSR600183-50"/>
    </source>
</evidence>
<evidence type="ECO:0000259" key="9">
    <source>
        <dbReference type="Pfam" id="PF02784"/>
    </source>
</evidence>
<evidence type="ECO:0000256" key="4">
    <source>
        <dbReference type="ARBA" id="ARBA00023239"/>
    </source>
</evidence>
<comment type="pathway">
    <text evidence="5">Amine and polyamine biosynthesis; putrescine biosynthesis via L-ornithine pathway; putrescine from L-ornithine: step 1/1.</text>
</comment>
<proteinExistence type="inferred from homology"/>
<dbReference type="Proteomes" id="UP000239480">
    <property type="component" value="Unassembled WGS sequence"/>
</dbReference>
<dbReference type="PROSITE" id="PS00879">
    <property type="entry name" value="ODR_DC_2_2"/>
    <property type="match status" value="1"/>
</dbReference>
<protein>
    <recommendedName>
        <fullName evidence="6">ornithine decarboxylase</fullName>
        <ecNumber evidence="6">4.1.1.17</ecNumber>
    </recommendedName>
</protein>
<feature type="modified residue" description="N6-(pyridoxal phosphate)lysine" evidence="8">
    <location>
        <position position="52"/>
    </location>
</feature>
<evidence type="ECO:0000256" key="1">
    <source>
        <dbReference type="ARBA" id="ARBA00001933"/>
    </source>
</evidence>
<dbReference type="OrthoDB" id="9802147at2"/>
<comment type="catalytic activity">
    <reaction evidence="7">
        <text>L-ornithine + H(+) = putrescine + CO2</text>
        <dbReference type="Rhea" id="RHEA:22964"/>
        <dbReference type="ChEBI" id="CHEBI:15378"/>
        <dbReference type="ChEBI" id="CHEBI:16526"/>
        <dbReference type="ChEBI" id="CHEBI:46911"/>
        <dbReference type="ChEBI" id="CHEBI:326268"/>
        <dbReference type="EC" id="4.1.1.17"/>
    </reaction>
</comment>
<dbReference type="GO" id="GO:0005737">
    <property type="term" value="C:cytoplasm"/>
    <property type="evidence" value="ECO:0007669"/>
    <property type="project" value="TreeGrafter"/>
</dbReference>
<comment type="cofactor">
    <cofactor evidence="1 8">
        <name>pyridoxal 5'-phosphate</name>
        <dbReference type="ChEBI" id="CHEBI:597326"/>
    </cofactor>
</comment>
<sequence>MGMSKTIWNSPAEYIRAHPDGGPVLFFVPAVLQQTARRFLGGFPGFVTYAVKANPDPIVLQNLVAAGISGFDVASVPEIELLRAQAPDAVLHFNNPVRSRAEISRAVTLGVRSFSVEARSELEKLVAQVPAGAEVSVRIALPVAGAAYDFGSKFGASAALARDLLRRVEAAGFVPSMTFHPGTQCMGADAWEAYIREAAEIARAAGVRLRRLNVGGGFPARRKVAELPDLERIFARIGQVTREAFGPDAPALVCEPGRAMVAESFSLATRVRAVRDGADVFLDDGVYGGLMEFPQIGATDRYEVRNTDGALRRGAAVARIVFGPTCDSIDRLPGTLRLPGNIAEGDVMIFHGMGAYSTAMGTRFNGFGNLEVVTVLALS</sequence>
<dbReference type="InterPro" id="IPR000183">
    <property type="entry name" value="Orn/DAP/Arg_de-COase"/>
</dbReference>
<dbReference type="AlphaFoldDB" id="A0A2T0RWC6"/>
<dbReference type="GO" id="GO:0033387">
    <property type="term" value="P:putrescine biosynthetic process from arginine, via ornithine"/>
    <property type="evidence" value="ECO:0007669"/>
    <property type="project" value="TreeGrafter"/>
</dbReference>
<dbReference type="PRINTS" id="PR01182">
    <property type="entry name" value="ORNDCRBXLASE"/>
</dbReference>
<dbReference type="Gene3D" id="2.40.37.10">
    <property type="entry name" value="Lyase, Ornithine Decarboxylase, Chain A, domain 1"/>
    <property type="match status" value="1"/>
</dbReference>
<comment type="similarity">
    <text evidence="2">Belongs to the Orn/Lys/Arg decarboxylase class-II family.</text>
</comment>
<accession>A0A2T0RWC6</accession>
<dbReference type="EC" id="4.1.1.17" evidence="6"/>
<gene>
    <name evidence="10" type="ORF">CLV78_102675</name>
</gene>
<evidence type="ECO:0000256" key="5">
    <source>
        <dbReference type="ARBA" id="ARBA00034115"/>
    </source>
</evidence>
<evidence type="ECO:0000313" key="10">
    <source>
        <dbReference type="EMBL" id="PRY25495.1"/>
    </source>
</evidence>
<dbReference type="PANTHER" id="PTHR11482">
    <property type="entry name" value="ARGININE/DIAMINOPIMELATE/ORNITHINE DECARBOXYLASE"/>
    <property type="match status" value="1"/>
</dbReference>
<comment type="caution">
    <text evidence="10">The sequence shown here is derived from an EMBL/GenBank/DDBJ whole genome shotgun (WGS) entry which is preliminary data.</text>
</comment>
<name>A0A2T0RWC6_9RHOB</name>
<dbReference type="GO" id="GO:0004586">
    <property type="term" value="F:ornithine decarboxylase activity"/>
    <property type="evidence" value="ECO:0007669"/>
    <property type="project" value="UniProtKB-EC"/>
</dbReference>
<dbReference type="InterPro" id="IPR002433">
    <property type="entry name" value="Orn_de-COase"/>
</dbReference>
<dbReference type="PANTHER" id="PTHR11482:SF6">
    <property type="entry name" value="ORNITHINE DECARBOXYLASE 1-RELATED"/>
    <property type="match status" value="1"/>
</dbReference>
<keyword evidence="4" id="KW-0456">Lyase</keyword>
<dbReference type="InterPro" id="IPR022644">
    <property type="entry name" value="De-COase2_N"/>
</dbReference>
<evidence type="ECO:0000256" key="6">
    <source>
        <dbReference type="ARBA" id="ARBA00034138"/>
    </source>
</evidence>
<dbReference type="CDD" id="cd00622">
    <property type="entry name" value="PLPDE_III_ODC"/>
    <property type="match status" value="1"/>
</dbReference>
<dbReference type="SUPFAM" id="SSF50621">
    <property type="entry name" value="Alanine racemase C-terminal domain-like"/>
    <property type="match status" value="1"/>
</dbReference>
<evidence type="ECO:0000256" key="7">
    <source>
        <dbReference type="ARBA" id="ARBA00049127"/>
    </source>
</evidence>
<evidence type="ECO:0000313" key="11">
    <source>
        <dbReference type="Proteomes" id="UP000239480"/>
    </source>
</evidence>
<feature type="active site" description="Proton donor" evidence="8">
    <location>
        <position position="326"/>
    </location>
</feature>
<organism evidence="10 11">
    <name type="scientific">Aliiruegeria haliotis</name>
    <dbReference type="NCBI Taxonomy" id="1280846"/>
    <lineage>
        <taxon>Bacteria</taxon>
        <taxon>Pseudomonadati</taxon>
        <taxon>Pseudomonadota</taxon>
        <taxon>Alphaproteobacteria</taxon>
        <taxon>Rhodobacterales</taxon>
        <taxon>Roseobacteraceae</taxon>
        <taxon>Aliiruegeria</taxon>
    </lineage>
</organism>
<dbReference type="Gene3D" id="3.20.20.10">
    <property type="entry name" value="Alanine racemase"/>
    <property type="match status" value="1"/>
</dbReference>
<dbReference type="SUPFAM" id="SSF51419">
    <property type="entry name" value="PLP-binding barrel"/>
    <property type="match status" value="1"/>
</dbReference>
<dbReference type="PRINTS" id="PR01179">
    <property type="entry name" value="ODADCRBXLASE"/>
</dbReference>
<dbReference type="PROSITE" id="PS00878">
    <property type="entry name" value="ODR_DC_2_1"/>
    <property type="match status" value="1"/>
</dbReference>
<dbReference type="Pfam" id="PF02784">
    <property type="entry name" value="Orn_Arg_deC_N"/>
    <property type="match status" value="1"/>
</dbReference>
<dbReference type="EMBL" id="PVTD01000002">
    <property type="protein sequence ID" value="PRY25495.1"/>
    <property type="molecule type" value="Genomic_DNA"/>
</dbReference>